<organism evidence="2 3">
    <name type="scientific">Gimesia chilikensis</name>
    <dbReference type="NCBI Taxonomy" id="2605989"/>
    <lineage>
        <taxon>Bacteria</taxon>
        <taxon>Pseudomonadati</taxon>
        <taxon>Planctomycetota</taxon>
        <taxon>Planctomycetia</taxon>
        <taxon>Planctomycetales</taxon>
        <taxon>Planctomycetaceae</taxon>
        <taxon>Gimesia</taxon>
    </lineage>
</organism>
<dbReference type="OrthoDB" id="10013259at2"/>
<feature type="region of interest" description="Disordered" evidence="1">
    <location>
        <begin position="207"/>
        <end position="280"/>
    </location>
</feature>
<dbReference type="RefSeq" id="WP_145181080.1">
    <property type="nucleotide sequence ID" value="NZ_CP036266.1"/>
</dbReference>
<feature type="compositionally biased region" description="Basic and acidic residues" evidence="1">
    <location>
        <begin position="207"/>
        <end position="239"/>
    </location>
</feature>
<sequence length="356" mass="40622">MSNFYNRPNRKGGFVHLESWFNDALDLLGVLSLKVRRTLADTRDIVKCVSLRETLDQFSNGSDSFVRVQRLKENYDNAGFSQTLEDIKTACGTEILAETCLISLNGREFLTAAEALYSLLVSIMQVRTTLDYAVKDYEETRRAFLEEGEPEDWDQEWYGSVLFQVGELSTCGLNDEALNQIRKLFDRQKYGYKNWLSSDAVVQQRGVYKDPRQRFHEQGRELRQRSREFGRITRSKSDQTPDQPQPDTVTTGDEKQRQPQGKTKNQKPAKKSGRPPKDQQQKWLGEALLILADNPDWTNVKIAKAVGVTPSTLGRNQVWKNARKANAGDGPTKGHVSNDRNGSPYVDGEYYDHNED</sequence>
<feature type="region of interest" description="Disordered" evidence="1">
    <location>
        <begin position="317"/>
        <end position="356"/>
    </location>
</feature>
<feature type="compositionally biased region" description="Low complexity" evidence="1">
    <location>
        <begin position="240"/>
        <end position="251"/>
    </location>
</feature>
<protein>
    <submittedName>
        <fullName evidence="2">Uncharacterized protein</fullName>
    </submittedName>
</protein>
<dbReference type="AlphaFoldDB" id="A0A517PIK4"/>
<keyword evidence="3" id="KW-1185">Reference proteome</keyword>
<gene>
    <name evidence="2" type="ORF">HG66A1_09700</name>
</gene>
<evidence type="ECO:0000313" key="3">
    <source>
        <dbReference type="Proteomes" id="UP000320421"/>
    </source>
</evidence>
<dbReference type="Proteomes" id="UP000320421">
    <property type="component" value="Chromosome"/>
</dbReference>
<name>A0A517PIK4_9PLAN</name>
<reference evidence="2 3" key="1">
    <citation type="submission" date="2019-02" db="EMBL/GenBank/DDBJ databases">
        <title>Deep-cultivation of Planctomycetes and their phenomic and genomic characterization uncovers novel biology.</title>
        <authorList>
            <person name="Wiegand S."/>
            <person name="Jogler M."/>
            <person name="Boedeker C."/>
            <person name="Pinto D."/>
            <person name="Vollmers J."/>
            <person name="Rivas-Marin E."/>
            <person name="Kohn T."/>
            <person name="Peeters S.H."/>
            <person name="Heuer A."/>
            <person name="Rast P."/>
            <person name="Oberbeckmann S."/>
            <person name="Bunk B."/>
            <person name="Jeske O."/>
            <person name="Meyerdierks A."/>
            <person name="Storesund J.E."/>
            <person name="Kallscheuer N."/>
            <person name="Luecker S."/>
            <person name="Lage O.M."/>
            <person name="Pohl T."/>
            <person name="Merkel B.J."/>
            <person name="Hornburger P."/>
            <person name="Mueller R.-W."/>
            <person name="Bruemmer F."/>
            <person name="Labrenz M."/>
            <person name="Spormann A.M."/>
            <person name="Op den Camp H."/>
            <person name="Overmann J."/>
            <person name="Amann R."/>
            <person name="Jetten M.S.M."/>
            <person name="Mascher T."/>
            <person name="Medema M.H."/>
            <person name="Devos D.P."/>
            <person name="Kaster A.-K."/>
            <person name="Ovreas L."/>
            <person name="Rohde M."/>
            <person name="Galperin M.Y."/>
            <person name="Jogler C."/>
        </authorList>
    </citation>
    <scope>NUCLEOTIDE SEQUENCE [LARGE SCALE GENOMIC DNA]</scope>
    <source>
        <strain evidence="2 3">HG66A1</strain>
    </source>
</reference>
<proteinExistence type="predicted"/>
<evidence type="ECO:0000313" key="2">
    <source>
        <dbReference type="EMBL" id="QDT19206.1"/>
    </source>
</evidence>
<dbReference type="EMBL" id="CP036266">
    <property type="protein sequence ID" value="QDT19206.1"/>
    <property type="molecule type" value="Genomic_DNA"/>
</dbReference>
<feature type="compositionally biased region" description="Basic residues" evidence="1">
    <location>
        <begin position="264"/>
        <end position="274"/>
    </location>
</feature>
<accession>A0A517PIK4</accession>
<evidence type="ECO:0000256" key="1">
    <source>
        <dbReference type="SAM" id="MobiDB-lite"/>
    </source>
</evidence>